<evidence type="ECO:0000256" key="9">
    <source>
        <dbReference type="PROSITE-ProRule" id="PRU00182"/>
    </source>
</evidence>
<name>A0ABU1X2I0_SPHXE</name>
<evidence type="ECO:0000313" key="12">
    <source>
        <dbReference type="EMBL" id="MDR7155267.1"/>
    </source>
</evidence>
<evidence type="ECO:0000256" key="6">
    <source>
        <dbReference type="ARBA" id="ARBA00042264"/>
    </source>
</evidence>
<dbReference type="InterPro" id="IPR050188">
    <property type="entry name" value="RluA_PseudoU_synthase"/>
</dbReference>
<dbReference type="PANTHER" id="PTHR21600:SF44">
    <property type="entry name" value="RIBOSOMAL LARGE SUBUNIT PSEUDOURIDINE SYNTHASE D"/>
    <property type="match status" value="1"/>
</dbReference>
<dbReference type="CDD" id="cd02869">
    <property type="entry name" value="PseudoU_synth_RluA_like"/>
    <property type="match status" value="1"/>
</dbReference>
<organism evidence="12 13">
    <name type="scientific">Sphingobium xenophagum</name>
    <dbReference type="NCBI Taxonomy" id="121428"/>
    <lineage>
        <taxon>Bacteria</taxon>
        <taxon>Pseudomonadati</taxon>
        <taxon>Pseudomonadota</taxon>
        <taxon>Alphaproteobacteria</taxon>
        <taxon>Sphingomonadales</taxon>
        <taxon>Sphingomonadaceae</taxon>
        <taxon>Sphingobium</taxon>
    </lineage>
</organism>
<comment type="caution">
    <text evidence="12">The sequence shown here is derived from an EMBL/GenBank/DDBJ whole genome shotgun (WGS) entry which is preliminary data.</text>
</comment>
<comment type="catalytic activity">
    <reaction evidence="3">
        <text>uridine(1911/1915/1917) in 23S rRNA = pseudouridine(1911/1915/1917) in 23S rRNA</text>
        <dbReference type="Rhea" id="RHEA:42524"/>
        <dbReference type="Rhea" id="RHEA-COMP:10097"/>
        <dbReference type="Rhea" id="RHEA-COMP:10098"/>
        <dbReference type="ChEBI" id="CHEBI:65314"/>
        <dbReference type="ChEBI" id="CHEBI:65315"/>
        <dbReference type="EC" id="5.4.99.23"/>
    </reaction>
</comment>
<comment type="similarity">
    <text evidence="1">Belongs to the pseudouridine synthase RluA family.</text>
</comment>
<feature type="compositionally biased region" description="Low complexity" evidence="10">
    <location>
        <begin position="29"/>
        <end position="38"/>
    </location>
</feature>
<evidence type="ECO:0000256" key="4">
    <source>
        <dbReference type="ARBA" id="ARBA00038942"/>
    </source>
</evidence>
<feature type="region of interest" description="Disordered" evidence="10">
    <location>
        <begin position="449"/>
        <end position="484"/>
    </location>
</feature>
<feature type="compositionally biased region" description="Low complexity" evidence="10">
    <location>
        <begin position="76"/>
        <end position="95"/>
    </location>
</feature>
<dbReference type="EMBL" id="JAVDWV010000008">
    <property type="protein sequence ID" value="MDR7155267.1"/>
    <property type="molecule type" value="Genomic_DNA"/>
</dbReference>
<dbReference type="NCBIfam" id="TIGR00005">
    <property type="entry name" value="rluA_subfam"/>
    <property type="match status" value="1"/>
</dbReference>
<protein>
    <recommendedName>
        <fullName evidence="5">Ribosomal large subunit pseudouridine synthase D</fullName>
        <ecNumber evidence="4">5.4.99.23</ecNumber>
    </recommendedName>
    <alternativeName>
        <fullName evidence="6">23S rRNA pseudouridine(1911/1915/1917) synthase</fullName>
    </alternativeName>
    <alternativeName>
        <fullName evidence="7">rRNA pseudouridylate synthase D</fullName>
    </alternativeName>
    <alternativeName>
        <fullName evidence="8">rRNA-uridine isomerase D</fullName>
    </alternativeName>
</protein>
<feature type="domain" description="Pseudouridine synthase RsuA/RluA-like" evidence="11">
    <location>
        <begin position="223"/>
        <end position="372"/>
    </location>
</feature>
<dbReference type="PROSITE" id="PS01129">
    <property type="entry name" value="PSI_RLU"/>
    <property type="match status" value="1"/>
</dbReference>
<dbReference type="PANTHER" id="PTHR21600">
    <property type="entry name" value="MITOCHONDRIAL RNA PSEUDOURIDINE SYNTHASE"/>
    <property type="match status" value="1"/>
</dbReference>
<gene>
    <name evidence="12" type="ORF">J2W40_002089</name>
</gene>
<feature type="compositionally biased region" description="Low complexity" evidence="10">
    <location>
        <begin position="55"/>
        <end position="69"/>
    </location>
</feature>
<dbReference type="InterPro" id="IPR006225">
    <property type="entry name" value="PsdUridine_synth_RluC/D"/>
</dbReference>
<dbReference type="Proteomes" id="UP001267638">
    <property type="component" value="Unassembled WGS sequence"/>
</dbReference>
<dbReference type="InterPro" id="IPR006145">
    <property type="entry name" value="PsdUridine_synth_RsuA/RluA"/>
</dbReference>
<dbReference type="InterPro" id="IPR006224">
    <property type="entry name" value="PsdUridine_synth_RluA-like_CS"/>
</dbReference>
<dbReference type="InterPro" id="IPR036986">
    <property type="entry name" value="S4_RNA-bd_sf"/>
</dbReference>
<evidence type="ECO:0000313" key="13">
    <source>
        <dbReference type="Proteomes" id="UP001267638"/>
    </source>
</evidence>
<keyword evidence="9" id="KW-0694">RNA-binding</keyword>
<feature type="compositionally biased region" description="Basic residues" evidence="10">
    <location>
        <begin position="460"/>
        <end position="470"/>
    </location>
</feature>
<dbReference type="Gene3D" id="3.10.290.10">
    <property type="entry name" value="RNA-binding S4 domain"/>
    <property type="match status" value="1"/>
</dbReference>
<feature type="region of interest" description="Disordered" evidence="10">
    <location>
        <begin position="1"/>
        <end position="95"/>
    </location>
</feature>
<evidence type="ECO:0000256" key="1">
    <source>
        <dbReference type="ARBA" id="ARBA00010876"/>
    </source>
</evidence>
<dbReference type="GO" id="GO:0160141">
    <property type="term" value="F:23S rRNA pseudouridine(955/2504/2580) synthase activity"/>
    <property type="evidence" value="ECO:0007669"/>
    <property type="project" value="UniProtKB-EC"/>
</dbReference>
<feature type="compositionally biased region" description="Basic and acidic residues" evidence="10">
    <location>
        <begin position="471"/>
        <end position="484"/>
    </location>
</feature>
<keyword evidence="13" id="KW-1185">Reference proteome</keyword>
<keyword evidence="2 12" id="KW-0413">Isomerase</keyword>
<dbReference type="InterPro" id="IPR020103">
    <property type="entry name" value="PsdUridine_synth_cat_dom_sf"/>
</dbReference>
<evidence type="ECO:0000256" key="3">
    <source>
        <dbReference type="ARBA" id="ARBA00036882"/>
    </source>
</evidence>
<evidence type="ECO:0000259" key="11">
    <source>
        <dbReference type="Pfam" id="PF00849"/>
    </source>
</evidence>
<accession>A0ABU1X2I0</accession>
<evidence type="ECO:0000256" key="10">
    <source>
        <dbReference type="SAM" id="MobiDB-lite"/>
    </source>
</evidence>
<evidence type="ECO:0000256" key="5">
    <source>
        <dbReference type="ARBA" id="ARBA00040039"/>
    </source>
</evidence>
<dbReference type="RefSeq" id="WP_310224375.1">
    <property type="nucleotide sequence ID" value="NZ_JAVDWV010000008.1"/>
</dbReference>
<evidence type="ECO:0000256" key="2">
    <source>
        <dbReference type="ARBA" id="ARBA00023235"/>
    </source>
</evidence>
<dbReference type="Gene3D" id="3.30.2350.10">
    <property type="entry name" value="Pseudouridine synthase"/>
    <property type="match status" value="1"/>
</dbReference>
<dbReference type="Pfam" id="PF00849">
    <property type="entry name" value="PseudoU_synth_2"/>
    <property type="match status" value="1"/>
</dbReference>
<evidence type="ECO:0000256" key="7">
    <source>
        <dbReference type="ARBA" id="ARBA00042840"/>
    </source>
</evidence>
<sequence>MKGRPPPKSDAPRGRKPAAPGKSTGGKPAGSKAGFGKAADGKPGGGARSFSKPSGAPGRARGGAKAATARKGEGGKPAFKAPFKSGAKPAGKPAAKAAVAKVATVPSTPAKPSVAKGVSLDVRQYRVQPDDDGIRLDRWFQRHLPDVGFNIVSRWSRTGQLRIDGARAAPGDRVAEGQMIRVPPAEAKAPAAERPKRERVIDLTEDEIAFVQEMVIHRDAQAIVINKPPGLSTQGGTRTDEHVDKLLDGLMFDSESRPKLVHRLDKDTSGALLIARTSRAAAHFAKAFSSRTARKVYWALVIGVPSISDGMIELPLAKQPGTGGEKMHVDEEEGLPARTRYRIIERAGNRACWVELQPYTGRTHQLRVHLAAIGHPIVGDGKYGGKDSFLTGSISRKMHLHARRIRVDHPDGGRVDVMAEPPTHFAASLADMGFDLSLGDMLLDDEIDRTPTREDEKKFARQHAKQVRKDRKGERRSRGGSRDE</sequence>
<proteinExistence type="inferred from homology"/>
<evidence type="ECO:0000256" key="8">
    <source>
        <dbReference type="ARBA" id="ARBA00043148"/>
    </source>
</evidence>
<dbReference type="EC" id="5.4.99.23" evidence="4"/>
<reference evidence="12 13" key="1">
    <citation type="submission" date="2023-07" db="EMBL/GenBank/DDBJ databases">
        <title>Sorghum-associated microbial communities from plants grown in Nebraska, USA.</title>
        <authorList>
            <person name="Schachtman D."/>
        </authorList>
    </citation>
    <scope>NUCLEOTIDE SEQUENCE [LARGE SCALE GENOMIC DNA]</scope>
    <source>
        <strain evidence="12 13">4256</strain>
    </source>
</reference>
<dbReference type="SUPFAM" id="SSF55120">
    <property type="entry name" value="Pseudouridine synthase"/>
    <property type="match status" value="1"/>
</dbReference>
<dbReference type="PROSITE" id="PS50889">
    <property type="entry name" value="S4"/>
    <property type="match status" value="1"/>
</dbReference>
<feature type="compositionally biased region" description="Basic and acidic residues" evidence="10">
    <location>
        <begin position="449"/>
        <end position="459"/>
    </location>
</feature>